<dbReference type="Pfam" id="PF08241">
    <property type="entry name" value="Methyltransf_11"/>
    <property type="match status" value="1"/>
</dbReference>
<accession>A0A437GVN1</accession>
<dbReference type="GO" id="GO:0008757">
    <property type="term" value="F:S-adenosylmethionine-dependent methyltransferase activity"/>
    <property type="evidence" value="ECO:0007669"/>
    <property type="project" value="InterPro"/>
</dbReference>
<dbReference type="SUPFAM" id="SSF53335">
    <property type="entry name" value="S-adenosyl-L-methionine-dependent methyltransferases"/>
    <property type="match status" value="1"/>
</dbReference>
<evidence type="ECO:0000313" key="2">
    <source>
        <dbReference type="EMBL" id="RVQ65799.1"/>
    </source>
</evidence>
<dbReference type="InterPro" id="IPR029063">
    <property type="entry name" value="SAM-dependent_MTases_sf"/>
</dbReference>
<dbReference type="CDD" id="cd02440">
    <property type="entry name" value="AdoMet_MTases"/>
    <property type="match status" value="1"/>
</dbReference>
<comment type="caution">
    <text evidence="2">The sequence shown here is derived from an EMBL/GenBank/DDBJ whole genome shotgun (WGS) entry which is preliminary data.</text>
</comment>
<feature type="domain" description="Methyltransferase type 11" evidence="1">
    <location>
        <begin position="75"/>
        <end position="130"/>
    </location>
</feature>
<keyword evidence="2" id="KW-0489">Methyltransferase</keyword>
<protein>
    <submittedName>
        <fullName evidence="2">SAM-dependent methyltransferase</fullName>
    </submittedName>
</protein>
<keyword evidence="2" id="KW-0808">Transferase</keyword>
<dbReference type="GO" id="GO:0032259">
    <property type="term" value="P:methylation"/>
    <property type="evidence" value="ECO:0007669"/>
    <property type="project" value="UniProtKB-KW"/>
</dbReference>
<sequence>MSHQNNDLPSKAIRWFIGNFSKNSSRVHFVKINAEFAQSIAPGSRVLDAASGSQPYRHLLDHCLYESADFEQSNRPYAPTTHVCDLTAIPVESEHFDAILFNQGLEHMPDPLAVLNELHRVLKPGGRILCTAPFFYEEHEQPYDFYRYTQFAYQHMFPSAGFRIERLEWLEGYLGTVAYQLDGAAKNLPPSWRYLPLRIVFAILSVILYRTDIRHKYTATGHPKNYAVLGIKPMPSANGS</sequence>
<organism evidence="2 3">
    <name type="scientific">Croceicoccus ponticola</name>
    <dbReference type="NCBI Taxonomy" id="2217664"/>
    <lineage>
        <taxon>Bacteria</taxon>
        <taxon>Pseudomonadati</taxon>
        <taxon>Pseudomonadota</taxon>
        <taxon>Alphaproteobacteria</taxon>
        <taxon>Sphingomonadales</taxon>
        <taxon>Erythrobacteraceae</taxon>
        <taxon>Croceicoccus</taxon>
    </lineage>
</organism>
<dbReference type="OrthoDB" id="9777830at2"/>
<dbReference type="Proteomes" id="UP000283003">
    <property type="component" value="Unassembled WGS sequence"/>
</dbReference>
<reference evidence="2 3" key="1">
    <citation type="submission" date="2018-12" db="EMBL/GenBank/DDBJ databases">
        <title>Croceicoccus ponticola sp. nov., a lipolytic bacterium isolated from seawater.</title>
        <authorList>
            <person name="Yoon J.-H."/>
        </authorList>
    </citation>
    <scope>NUCLEOTIDE SEQUENCE [LARGE SCALE GENOMIC DNA]</scope>
    <source>
        <strain evidence="2 3">GM-16</strain>
    </source>
</reference>
<dbReference type="InterPro" id="IPR013216">
    <property type="entry name" value="Methyltransf_11"/>
</dbReference>
<gene>
    <name evidence="2" type="ORF">EKN06_12800</name>
</gene>
<keyword evidence="3" id="KW-1185">Reference proteome</keyword>
<dbReference type="RefSeq" id="WP_127613310.1">
    <property type="nucleotide sequence ID" value="NZ_RXOL01000006.1"/>
</dbReference>
<dbReference type="EMBL" id="RXOL01000006">
    <property type="protein sequence ID" value="RVQ65799.1"/>
    <property type="molecule type" value="Genomic_DNA"/>
</dbReference>
<proteinExistence type="predicted"/>
<dbReference type="Gene3D" id="3.40.50.150">
    <property type="entry name" value="Vaccinia Virus protein VP39"/>
    <property type="match status" value="1"/>
</dbReference>
<evidence type="ECO:0000259" key="1">
    <source>
        <dbReference type="Pfam" id="PF08241"/>
    </source>
</evidence>
<name>A0A437GVN1_9SPHN</name>
<evidence type="ECO:0000313" key="3">
    <source>
        <dbReference type="Proteomes" id="UP000283003"/>
    </source>
</evidence>
<dbReference type="PANTHER" id="PTHR43591">
    <property type="entry name" value="METHYLTRANSFERASE"/>
    <property type="match status" value="1"/>
</dbReference>
<dbReference type="AlphaFoldDB" id="A0A437GVN1"/>